<dbReference type="AlphaFoldDB" id="A0AAF0XIQ7"/>
<gene>
    <name evidence="2" type="ORF">DCAR_0727203</name>
</gene>
<accession>A0AAF0XIQ7</accession>
<dbReference type="Pfam" id="PF06880">
    <property type="entry name" value="DUF1262"/>
    <property type="match status" value="1"/>
</dbReference>
<organism evidence="2 3">
    <name type="scientific">Daucus carota subsp. sativus</name>
    <name type="common">Carrot</name>
    <dbReference type="NCBI Taxonomy" id="79200"/>
    <lineage>
        <taxon>Eukaryota</taxon>
        <taxon>Viridiplantae</taxon>
        <taxon>Streptophyta</taxon>
        <taxon>Embryophyta</taxon>
        <taxon>Tracheophyta</taxon>
        <taxon>Spermatophyta</taxon>
        <taxon>Magnoliopsida</taxon>
        <taxon>eudicotyledons</taxon>
        <taxon>Gunneridae</taxon>
        <taxon>Pentapetalae</taxon>
        <taxon>asterids</taxon>
        <taxon>campanulids</taxon>
        <taxon>Apiales</taxon>
        <taxon>Apiaceae</taxon>
        <taxon>Apioideae</taxon>
        <taxon>Scandiceae</taxon>
        <taxon>Daucinae</taxon>
        <taxon>Daucus</taxon>
        <taxon>Daucus sect. Daucus</taxon>
    </lineage>
</organism>
<dbReference type="Proteomes" id="UP000077755">
    <property type="component" value="Chromosome 7"/>
</dbReference>
<evidence type="ECO:0000256" key="1">
    <source>
        <dbReference type="SAM" id="MobiDB-lite"/>
    </source>
</evidence>
<reference evidence="2" key="2">
    <citation type="submission" date="2022-03" db="EMBL/GenBank/DDBJ databases">
        <title>Draft title - Genomic analysis of global carrot germplasm unveils the trajectory of domestication and the origin of high carotenoid orange carrot.</title>
        <authorList>
            <person name="Iorizzo M."/>
            <person name="Ellison S."/>
            <person name="Senalik D."/>
            <person name="Macko-Podgorni A."/>
            <person name="Grzebelus D."/>
            <person name="Bostan H."/>
            <person name="Rolling W."/>
            <person name="Curaba J."/>
            <person name="Simon P."/>
        </authorList>
    </citation>
    <scope>NUCLEOTIDE SEQUENCE</scope>
    <source>
        <tissue evidence="2">Leaf</tissue>
    </source>
</reference>
<evidence type="ECO:0000313" key="2">
    <source>
        <dbReference type="EMBL" id="WOH07769.1"/>
    </source>
</evidence>
<dbReference type="PANTHER" id="PTHR31050">
    <property type="entry name" value="OS08G0413200 PROTEIN"/>
    <property type="match status" value="1"/>
</dbReference>
<name>A0AAF0XIQ7_DAUCS</name>
<dbReference type="InterPro" id="IPR010683">
    <property type="entry name" value="DUF1262"/>
</dbReference>
<dbReference type="EMBL" id="CP093349">
    <property type="protein sequence ID" value="WOH07769.1"/>
    <property type="molecule type" value="Genomic_DNA"/>
</dbReference>
<evidence type="ECO:0000313" key="3">
    <source>
        <dbReference type="Proteomes" id="UP000077755"/>
    </source>
</evidence>
<proteinExistence type="predicted"/>
<feature type="region of interest" description="Disordered" evidence="1">
    <location>
        <begin position="1"/>
        <end position="21"/>
    </location>
</feature>
<keyword evidence="3" id="KW-1185">Reference proteome</keyword>
<reference evidence="2" key="1">
    <citation type="journal article" date="2016" name="Nat. Genet.">
        <title>A high-quality carrot genome assembly provides new insights into carotenoid accumulation and asterid genome evolution.</title>
        <authorList>
            <person name="Iorizzo M."/>
            <person name="Ellison S."/>
            <person name="Senalik D."/>
            <person name="Zeng P."/>
            <person name="Satapoomin P."/>
            <person name="Huang J."/>
            <person name="Bowman M."/>
            <person name="Iovene M."/>
            <person name="Sanseverino W."/>
            <person name="Cavagnaro P."/>
            <person name="Yildiz M."/>
            <person name="Macko-Podgorni A."/>
            <person name="Moranska E."/>
            <person name="Grzebelus E."/>
            <person name="Grzebelus D."/>
            <person name="Ashrafi H."/>
            <person name="Zheng Z."/>
            <person name="Cheng S."/>
            <person name="Spooner D."/>
            <person name="Van Deynze A."/>
            <person name="Simon P."/>
        </authorList>
    </citation>
    <scope>NUCLEOTIDE SEQUENCE</scope>
    <source>
        <tissue evidence="2">Leaf</tissue>
    </source>
</reference>
<protein>
    <submittedName>
        <fullName evidence="2">Uncharacterized protein</fullName>
    </submittedName>
</protein>
<dbReference type="PANTHER" id="PTHR31050:SF3">
    <property type="entry name" value="OS08G0412800 PROTEIN"/>
    <property type="match status" value="1"/>
</dbReference>
<sequence>MYITRPVSHFRSHPESLSLPPEGPNSGYLVIQDIEPEEIVSCFGLSKDKGDIHLPFPQNIKLTTAYYTGEDTFYDNLAFFPVLNQPLSRNLYYVIESHKKRKGKAYACSKEEDVTTCCFCSQVHDVEPRTLDPDDIYQQFEIVDDHHEGSFYAKSVAHNGIPPYLLRKEGWTVQYETSKEYVIGKWYCPFMFIKDGMWTPSDQMTNSIIYEMILEQRWEQIFERDNVDHGNVVMVDAVVLREVVSVGGREAVWYEKNAVDYKTIWFASLGREEVSVGLRIEIFERMKWEEERVGWVGNEERVVRVNRVVEFAGGAQGWRKLRCYVLVERFVLKRMDGSLVMTYDFKHTHQLNCMWD</sequence>